<accession>A0ABP0PSL9</accession>
<sequence>EKPDGKNDTKPDNSSSSVVTVFLWIAALSVLAAMAFAAFYVHRSRRVAEERRLRETAES</sequence>
<evidence type="ECO:0000313" key="3">
    <source>
        <dbReference type="Proteomes" id="UP001642464"/>
    </source>
</evidence>
<comment type="caution">
    <text evidence="2">The sequence shown here is derived from an EMBL/GenBank/DDBJ whole genome shotgun (WGS) entry which is preliminary data.</text>
</comment>
<proteinExistence type="predicted"/>
<keyword evidence="3" id="KW-1185">Reference proteome</keyword>
<reference evidence="2 3" key="1">
    <citation type="submission" date="2024-02" db="EMBL/GenBank/DDBJ databases">
        <authorList>
            <person name="Chen Y."/>
            <person name="Shah S."/>
            <person name="Dougan E. K."/>
            <person name="Thang M."/>
            <person name="Chan C."/>
        </authorList>
    </citation>
    <scope>NUCLEOTIDE SEQUENCE [LARGE SCALE GENOMIC DNA]</scope>
</reference>
<keyword evidence="1" id="KW-0812">Transmembrane</keyword>
<feature type="transmembrane region" description="Helical" evidence="1">
    <location>
        <begin position="21"/>
        <end position="42"/>
    </location>
</feature>
<name>A0ABP0PSL9_9DINO</name>
<gene>
    <name evidence="2" type="ORF">SCF082_LOCUS37669</name>
</gene>
<keyword evidence="1" id="KW-1133">Transmembrane helix</keyword>
<protein>
    <submittedName>
        <fullName evidence="2">Uncharacterized protein</fullName>
    </submittedName>
</protein>
<dbReference type="EMBL" id="CAXAMM010038560">
    <property type="protein sequence ID" value="CAK9078899.1"/>
    <property type="molecule type" value="Genomic_DNA"/>
</dbReference>
<evidence type="ECO:0000256" key="1">
    <source>
        <dbReference type="SAM" id="Phobius"/>
    </source>
</evidence>
<evidence type="ECO:0000313" key="2">
    <source>
        <dbReference type="EMBL" id="CAK9078899.1"/>
    </source>
</evidence>
<keyword evidence="1" id="KW-0472">Membrane</keyword>
<dbReference type="Proteomes" id="UP001642464">
    <property type="component" value="Unassembled WGS sequence"/>
</dbReference>
<feature type="non-terminal residue" evidence="2">
    <location>
        <position position="1"/>
    </location>
</feature>
<organism evidence="2 3">
    <name type="scientific">Durusdinium trenchii</name>
    <dbReference type="NCBI Taxonomy" id="1381693"/>
    <lineage>
        <taxon>Eukaryota</taxon>
        <taxon>Sar</taxon>
        <taxon>Alveolata</taxon>
        <taxon>Dinophyceae</taxon>
        <taxon>Suessiales</taxon>
        <taxon>Symbiodiniaceae</taxon>
        <taxon>Durusdinium</taxon>
    </lineage>
</organism>